<accession>A0A4Q9BH28</accession>
<evidence type="ECO:0000256" key="3">
    <source>
        <dbReference type="ARBA" id="ARBA00022692"/>
    </source>
</evidence>
<organism evidence="13 14">
    <name type="scientific">Aquirufa antheringensis</name>
    <dbReference type="NCBI Taxonomy" id="2516559"/>
    <lineage>
        <taxon>Bacteria</taxon>
        <taxon>Pseudomonadati</taxon>
        <taxon>Bacteroidota</taxon>
        <taxon>Cytophagia</taxon>
        <taxon>Cytophagales</taxon>
        <taxon>Flectobacillaceae</taxon>
        <taxon>Aquirufa</taxon>
    </lineage>
</organism>
<comment type="similarity">
    <text evidence="10">Belongs to the peptidase M48 family.</text>
</comment>
<dbReference type="Pfam" id="PF01435">
    <property type="entry name" value="Peptidase_M48"/>
    <property type="match status" value="1"/>
</dbReference>
<evidence type="ECO:0000259" key="12">
    <source>
        <dbReference type="Pfam" id="PF01435"/>
    </source>
</evidence>
<dbReference type="PANTHER" id="PTHR43221">
    <property type="entry name" value="PROTEASE HTPX"/>
    <property type="match status" value="1"/>
</dbReference>
<feature type="domain" description="Peptidase M48" evidence="12">
    <location>
        <begin position="123"/>
        <end position="288"/>
    </location>
</feature>
<keyword evidence="2 10" id="KW-0645">Protease</keyword>
<keyword evidence="8 10" id="KW-0482">Metalloprotease</keyword>
<dbReference type="PANTHER" id="PTHR43221:SF2">
    <property type="entry name" value="PROTEASE HTPX HOMOLOG"/>
    <property type="match status" value="1"/>
</dbReference>
<sequence length="291" mass="33464">MNNYILLPFIIVLNVLIIKILGLFISCALTHSFQPLKEIDYKEEAFIYISLFLLFFIINFAFLRSGIFENNSKSFVKHFFVIFVSIFVISSHSYILLPFYYVFKSKIGHSFIKEKLIEPFYFKYNIYIIETGDANAFATGIIPFSKAILLNRGIFDKVSNEGLKAIVAHEIGHLKLNHLQRLFFINTLLVTIIALANILLLLPHESSQYYVFYLMIFAGTFYGFIPMMVLGYFQKKYETQADTYAAQLVGKEAMIAALLDLNKASNGQMEKWSPNYPTLSQRISHVSNLSI</sequence>
<evidence type="ECO:0000256" key="6">
    <source>
        <dbReference type="ARBA" id="ARBA00022833"/>
    </source>
</evidence>
<evidence type="ECO:0000256" key="11">
    <source>
        <dbReference type="SAM" id="Phobius"/>
    </source>
</evidence>
<name>A0A4Q9BH28_9BACT</name>
<dbReference type="GO" id="GO:0046872">
    <property type="term" value="F:metal ion binding"/>
    <property type="evidence" value="ECO:0007669"/>
    <property type="project" value="UniProtKB-KW"/>
</dbReference>
<dbReference type="GO" id="GO:0004222">
    <property type="term" value="F:metalloendopeptidase activity"/>
    <property type="evidence" value="ECO:0007669"/>
    <property type="project" value="InterPro"/>
</dbReference>
<evidence type="ECO:0000256" key="10">
    <source>
        <dbReference type="RuleBase" id="RU003983"/>
    </source>
</evidence>
<keyword evidence="9 11" id="KW-0472">Membrane</keyword>
<keyword evidence="4" id="KW-0479">Metal-binding</keyword>
<keyword evidence="14" id="KW-1185">Reference proteome</keyword>
<evidence type="ECO:0000256" key="4">
    <source>
        <dbReference type="ARBA" id="ARBA00022723"/>
    </source>
</evidence>
<gene>
    <name evidence="13" type="ORF">EWU20_01905</name>
</gene>
<dbReference type="Proteomes" id="UP000293583">
    <property type="component" value="Unassembled WGS sequence"/>
</dbReference>
<evidence type="ECO:0000256" key="5">
    <source>
        <dbReference type="ARBA" id="ARBA00022801"/>
    </source>
</evidence>
<evidence type="ECO:0000256" key="9">
    <source>
        <dbReference type="ARBA" id="ARBA00023136"/>
    </source>
</evidence>
<keyword evidence="1" id="KW-1003">Cell membrane</keyword>
<dbReference type="AlphaFoldDB" id="A0A4Q9BH28"/>
<evidence type="ECO:0000313" key="14">
    <source>
        <dbReference type="Proteomes" id="UP000293583"/>
    </source>
</evidence>
<dbReference type="GO" id="GO:0006508">
    <property type="term" value="P:proteolysis"/>
    <property type="evidence" value="ECO:0007669"/>
    <property type="project" value="UniProtKB-KW"/>
</dbReference>
<feature type="transmembrane region" description="Helical" evidence="11">
    <location>
        <begin position="6"/>
        <end position="33"/>
    </location>
</feature>
<comment type="cofactor">
    <cofactor evidence="10">
        <name>Zn(2+)</name>
        <dbReference type="ChEBI" id="CHEBI:29105"/>
    </cofactor>
    <text evidence="10">Binds 1 zinc ion per subunit.</text>
</comment>
<evidence type="ECO:0000313" key="13">
    <source>
        <dbReference type="EMBL" id="TBH75356.1"/>
    </source>
</evidence>
<dbReference type="OrthoDB" id="910748at2"/>
<protein>
    <recommendedName>
        <fullName evidence="12">Peptidase M48 domain-containing protein</fullName>
    </recommendedName>
</protein>
<dbReference type="InterPro" id="IPR001915">
    <property type="entry name" value="Peptidase_M48"/>
</dbReference>
<keyword evidence="5 10" id="KW-0378">Hydrolase</keyword>
<feature type="transmembrane region" description="Helical" evidence="11">
    <location>
        <begin position="210"/>
        <end position="233"/>
    </location>
</feature>
<keyword evidence="6 10" id="KW-0862">Zinc</keyword>
<evidence type="ECO:0000256" key="7">
    <source>
        <dbReference type="ARBA" id="ARBA00022989"/>
    </source>
</evidence>
<evidence type="ECO:0000256" key="1">
    <source>
        <dbReference type="ARBA" id="ARBA00022475"/>
    </source>
</evidence>
<feature type="transmembrane region" description="Helical" evidence="11">
    <location>
        <begin position="182"/>
        <end position="204"/>
    </location>
</feature>
<evidence type="ECO:0000256" key="8">
    <source>
        <dbReference type="ARBA" id="ARBA00023049"/>
    </source>
</evidence>
<feature type="transmembrane region" description="Helical" evidence="11">
    <location>
        <begin position="45"/>
        <end position="67"/>
    </location>
</feature>
<reference evidence="13 14" key="1">
    <citation type="submission" date="2019-02" db="EMBL/GenBank/DDBJ databases">
        <title>Genome of a new Bacteroidetes strain.</title>
        <authorList>
            <person name="Pitt A."/>
        </authorList>
    </citation>
    <scope>NUCLEOTIDE SEQUENCE [LARGE SCALE GENOMIC DNA]</scope>
    <source>
        <strain evidence="13 14">103A-SOEBACH</strain>
    </source>
</reference>
<evidence type="ECO:0000256" key="2">
    <source>
        <dbReference type="ARBA" id="ARBA00022670"/>
    </source>
</evidence>
<dbReference type="Gene3D" id="3.30.2010.10">
    <property type="entry name" value="Metalloproteases ('zincins'), catalytic domain"/>
    <property type="match status" value="1"/>
</dbReference>
<feature type="transmembrane region" description="Helical" evidence="11">
    <location>
        <begin position="79"/>
        <end position="103"/>
    </location>
</feature>
<dbReference type="InterPro" id="IPR050083">
    <property type="entry name" value="HtpX_protease"/>
</dbReference>
<dbReference type="EMBL" id="SEWY01000001">
    <property type="protein sequence ID" value="TBH75356.1"/>
    <property type="molecule type" value="Genomic_DNA"/>
</dbReference>
<comment type="caution">
    <text evidence="13">The sequence shown here is derived from an EMBL/GenBank/DDBJ whole genome shotgun (WGS) entry which is preliminary data.</text>
</comment>
<dbReference type="RefSeq" id="WP_130922526.1">
    <property type="nucleotide sequence ID" value="NZ_JAANOM010000002.1"/>
</dbReference>
<keyword evidence="7 11" id="KW-1133">Transmembrane helix</keyword>
<keyword evidence="3 11" id="KW-0812">Transmembrane</keyword>
<proteinExistence type="inferred from homology"/>